<feature type="compositionally biased region" description="Basic and acidic residues" evidence="1">
    <location>
        <begin position="64"/>
        <end position="74"/>
    </location>
</feature>
<feature type="compositionally biased region" description="Basic and acidic residues" evidence="1">
    <location>
        <begin position="202"/>
        <end position="228"/>
    </location>
</feature>
<proteinExistence type="predicted"/>
<evidence type="ECO:0008006" key="4">
    <source>
        <dbReference type="Google" id="ProtNLM"/>
    </source>
</evidence>
<reference evidence="3" key="1">
    <citation type="journal article" date="2014" name="Proc. Natl. Acad. Sci. U.S.A.">
        <title>Extensive sampling of basidiomycete genomes demonstrates inadequacy of the white-rot/brown-rot paradigm for wood decay fungi.</title>
        <authorList>
            <person name="Riley R."/>
            <person name="Salamov A.A."/>
            <person name="Brown D.W."/>
            <person name="Nagy L.G."/>
            <person name="Floudas D."/>
            <person name="Held B.W."/>
            <person name="Levasseur A."/>
            <person name="Lombard V."/>
            <person name="Morin E."/>
            <person name="Otillar R."/>
            <person name="Lindquist E.A."/>
            <person name="Sun H."/>
            <person name="LaButti K.M."/>
            <person name="Schmutz J."/>
            <person name="Jabbour D."/>
            <person name="Luo H."/>
            <person name="Baker S.E."/>
            <person name="Pisabarro A.G."/>
            <person name="Walton J.D."/>
            <person name="Blanchette R.A."/>
            <person name="Henrissat B."/>
            <person name="Martin F."/>
            <person name="Cullen D."/>
            <person name="Hibbett D.S."/>
            <person name="Grigoriev I.V."/>
        </authorList>
    </citation>
    <scope>NUCLEOTIDE SEQUENCE [LARGE SCALE GENOMIC DNA]</scope>
    <source>
        <strain evidence="3">MUCL 33604</strain>
    </source>
</reference>
<feature type="compositionally biased region" description="Low complexity" evidence="1">
    <location>
        <begin position="760"/>
        <end position="785"/>
    </location>
</feature>
<keyword evidence="3" id="KW-1185">Reference proteome</keyword>
<name>A0A067PEM5_9AGAM</name>
<feature type="compositionally biased region" description="Basic and acidic residues" evidence="1">
    <location>
        <begin position="962"/>
        <end position="975"/>
    </location>
</feature>
<feature type="compositionally biased region" description="Basic and acidic residues" evidence="1">
    <location>
        <begin position="807"/>
        <end position="828"/>
    </location>
</feature>
<evidence type="ECO:0000313" key="3">
    <source>
        <dbReference type="Proteomes" id="UP000027265"/>
    </source>
</evidence>
<feature type="region of interest" description="Disordered" evidence="1">
    <location>
        <begin position="692"/>
        <end position="831"/>
    </location>
</feature>
<evidence type="ECO:0000313" key="2">
    <source>
        <dbReference type="EMBL" id="KDQ49437.1"/>
    </source>
</evidence>
<feature type="compositionally biased region" description="Pro residues" evidence="1">
    <location>
        <begin position="692"/>
        <end position="702"/>
    </location>
</feature>
<evidence type="ECO:0000256" key="1">
    <source>
        <dbReference type="SAM" id="MobiDB-lite"/>
    </source>
</evidence>
<feature type="region of interest" description="Disordered" evidence="1">
    <location>
        <begin position="1"/>
        <end position="275"/>
    </location>
</feature>
<gene>
    <name evidence="2" type="ORF">JAAARDRAFT_51749</name>
</gene>
<feature type="compositionally biased region" description="Polar residues" evidence="1">
    <location>
        <begin position="39"/>
        <end position="51"/>
    </location>
</feature>
<feature type="compositionally biased region" description="Basic and acidic residues" evidence="1">
    <location>
        <begin position="248"/>
        <end position="271"/>
    </location>
</feature>
<organism evidence="2 3">
    <name type="scientific">Jaapia argillacea MUCL 33604</name>
    <dbReference type="NCBI Taxonomy" id="933084"/>
    <lineage>
        <taxon>Eukaryota</taxon>
        <taxon>Fungi</taxon>
        <taxon>Dikarya</taxon>
        <taxon>Basidiomycota</taxon>
        <taxon>Agaricomycotina</taxon>
        <taxon>Agaricomycetes</taxon>
        <taxon>Agaricomycetidae</taxon>
        <taxon>Jaapiales</taxon>
        <taxon>Jaapiaceae</taxon>
        <taxon>Jaapia</taxon>
    </lineage>
</organism>
<feature type="compositionally biased region" description="Basic residues" evidence="1">
    <location>
        <begin position="724"/>
        <end position="735"/>
    </location>
</feature>
<dbReference type="Proteomes" id="UP000027265">
    <property type="component" value="Unassembled WGS sequence"/>
</dbReference>
<feature type="region of interest" description="Disordered" evidence="1">
    <location>
        <begin position="919"/>
        <end position="975"/>
    </location>
</feature>
<dbReference type="InParanoid" id="A0A067PEM5"/>
<dbReference type="AlphaFoldDB" id="A0A067PEM5"/>
<protein>
    <recommendedName>
        <fullName evidence="4">Zn(2)-C6 fungal-type domain-containing protein</fullName>
    </recommendedName>
</protein>
<dbReference type="EMBL" id="KL197784">
    <property type="protein sequence ID" value="KDQ49437.1"/>
    <property type="molecule type" value="Genomic_DNA"/>
</dbReference>
<dbReference type="HOGENOM" id="CLU_278378_0_0_1"/>
<sequence>MTNHWFTGAGTLRSTRTHGASVVGSGKENGTEDLEDILQSLNTPRTKTGQTRKVVRKKVGMKKPQIEPEPKRESPVIWLKKTGRRSFPQVETESEEEPPQAPAGKAGKSKSHRPTDPEKEDDTEIHECAPPDDCETTLIKGPVRLILARKVPTARATKKAPVAGGGPNTDSVTEPHPVVPRPKPRIPLTSRTRQPAAQAKYHKSESLSREQVMKGLESNRGRKRKELEPMNEGEASDSDIPLAKRQRSTIDEISKRLDVPITRPTEKEKTIDSCSTTSRSNIYYGEDGKVATGAAFTSHSESDFPFEASRRAFQVVITVYEVEWHHICKMGTNTEGILKLLHSRHYAIPELQLYVLLVSGDSVEDVCGGGHEPDPGDLALLRVSILVLQQLELLMSPLIGERKLVVTFGKRFHGEPNGLRVVHHVLLLVLGRVTAATTFGPTIVCDVTVTALLPHAALPLGVMQELWQEQAYWEDAWACFRVHAPRTVPVVPSILLSLSFELERTVPDLRNVSREDAQCINHKKWTDSAPKMVENKKNRPLGSNLWWLVLSEVKAFGGDSGNCRASLIIVEDSVIGKSESYYLPKSQITIWGCYFDWNRQLKPAWNLCLGCRYLGGYWWEPKPFLPNNRRIGPSIAPAPVPTPAPVTGPIVSGQPAQVVPVAAVNPQVSTPNPVLAPRLPMLNVPPVPLAAPHVPMTPPQPSPNSLKRALEESGSDSDTNTPRQPRHLVKGKARAVHVSSDVEVEEDVDHRNTASEEEGPIGPAAPAPADVGDPIQRPEASTAAASPPPDRTKHGSNAEAAPTSAGGKKDKDKDVLLPKEPPLSEKHKYTGGTKYSNLATALHPCIYAQHCHGCQKSNLCCVILKSNDAMETGIFPACYWCHKRKLSCRFADEFGKEIKGRPATIKNPRHIGDVGRVIYERGQPGGPASRPSVAPNVAEAEPENISARTRRKTSAPQGAAAGERKKLKDNKKDAHQEWKTRIIPIDFIPEFMEGSSRGGKPKKVKLHDSSHHIVITQSHPSIPKFIDLNNSSTTSSIPPSPVPVAVPLVSDSEVPPSDPIAQLHVMVKAQGLVIDGLCSDLPTLRTEFTTYKQKLHGEIMELTTDTSKTFCEVLKADINARLSNLENVMEVDEEES</sequence>
<accession>A0A067PEM5</accession>
<feature type="compositionally biased region" description="Acidic residues" evidence="1">
    <location>
        <begin position="118"/>
        <end position="135"/>
    </location>
</feature>